<dbReference type="Proteomes" id="UP000179769">
    <property type="component" value="Unassembled WGS sequence"/>
</dbReference>
<evidence type="ECO:0000256" key="6">
    <source>
        <dbReference type="SAM" id="MobiDB-lite"/>
    </source>
</evidence>
<evidence type="ECO:0000256" key="1">
    <source>
        <dbReference type="ARBA" id="ARBA00010641"/>
    </source>
</evidence>
<feature type="compositionally biased region" description="Basic and acidic residues" evidence="6">
    <location>
        <begin position="229"/>
        <end position="249"/>
    </location>
</feature>
<feature type="compositionally biased region" description="Low complexity" evidence="6">
    <location>
        <begin position="252"/>
        <end position="288"/>
    </location>
</feature>
<dbReference type="InterPro" id="IPR013249">
    <property type="entry name" value="RNA_pol_sigma70_r4_t2"/>
</dbReference>
<keyword evidence="5" id="KW-0804">Transcription</keyword>
<gene>
    <name evidence="9" type="ORF">BBK14_05195</name>
</gene>
<proteinExistence type="inferred from homology"/>
<dbReference type="InterPro" id="IPR039425">
    <property type="entry name" value="RNA_pol_sigma-70-like"/>
</dbReference>
<evidence type="ECO:0000313" key="9">
    <source>
        <dbReference type="EMBL" id="OHV27263.1"/>
    </source>
</evidence>
<dbReference type="InterPro" id="IPR013324">
    <property type="entry name" value="RNA_pol_sigma_r3/r4-like"/>
</dbReference>
<feature type="domain" description="RNA polymerase sigma-70 region 2" evidence="7">
    <location>
        <begin position="37"/>
        <end position="103"/>
    </location>
</feature>
<keyword evidence="4" id="KW-0238">DNA-binding</keyword>
<reference evidence="10" key="1">
    <citation type="submission" date="2016-07" db="EMBL/GenBank/DDBJ databases">
        <title>Frankia sp. NRRL B-16219 Genome sequencing.</title>
        <authorList>
            <person name="Ghodhbane-Gtari F."/>
            <person name="Swanson E."/>
            <person name="Gueddou A."/>
            <person name="Louati M."/>
            <person name="Nouioui I."/>
            <person name="Hezbri K."/>
            <person name="Abebe-Akele F."/>
            <person name="Simpson S."/>
            <person name="Morris K."/>
            <person name="Thomas K."/>
            <person name="Gtari M."/>
            <person name="Tisa L.S."/>
        </authorList>
    </citation>
    <scope>NUCLEOTIDE SEQUENCE [LARGE SCALE GENOMIC DNA]</scope>
    <source>
        <strain evidence="10">NRRL B-16219</strain>
    </source>
</reference>
<dbReference type="Pfam" id="PF04542">
    <property type="entry name" value="Sigma70_r2"/>
    <property type="match status" value="1"/>
</dbReference>
<feature type="region of interest" description="Disordered" evidence="6">
    <location>
        <begin position="200"/>
        <end position="294"/>
    </location>
</feature>
<evidence type="ECO:0000259" key="7">
    <source>
        <dbReference type="Pfam" id="PF04542"/>
    </source>
</evidence>
<dbReference type="PANTHER" id="PTHR43133">
    <property type="entry name" value="RNA POLYMERASE ECF-TYPE SIGMA FACTO"/>
    <property type="match status" value="1"/>
</dbReference>
<dbReference type="InterPro" id="IPR014284">
    <property type="entry name" value="RNA_pol_sigma-70_dom"/>
</dbReference>
<organism evidence="9 10">
    <name type="scientific">Parafrankia soli</name>
    <dbReference type="NCBI Taxonomy" id="2599596"/>
    <lineage>
        <taxon>Bacteria</taxon>
        <taxon>Bacillati</taxon>
        <taxon>Actinomycetota</taxon>
        <taxon>Actinomycetes</taxon>
        <taxon>Frankiales</taxon>
        <taxon>Frankiaceae</taxon>
        <taxon>Parafrankia</taxon>
    </lineage>
</organism>
<dbReference type="NCBIfam" id="TIGR02937">
    <property type="entry name" value="sigma70-ECF"/>
    <property type="match status" value="1"/>
</dbReference>
<accession>A0A1S1PX52</accession>
<dbReference type="Gene3D" id="1.10.10.10">
    <property type="entry name" value="Winged helix-like DNA-binding domain superfamily/Winged helix DNA-binding domain"/>
    <property type="match status" value="1"/>
</dbReference>
<evidence type="ECO:0000256" key="2">
    <source>
        <dbReference type="ARBA" id="ARBA00023015"/>
    </source>
</evidence>
<comment type="similarity">
    <text evidence="1">Belongs to the sigma-70 factor family. ECF subfamily.</text>
</comment>
<evidence type="ECO:0000259" key="8">
    <source>
        <dbReference type="Pfam" id="PF08281"/>
    </source>
</evidence>
<dbReference type="NCBIfam" id="NF007225">
    <property type="entry name" value="PRK09643.1"/>
    <property type="match status" value="1"/>
</dbReference>
<dbReference type="GO" id="GO:0006352">
    <property type="term" value="P:DNA-templated transcription initiation"/>
    <property type="evidence" value="ECO:0007669"/>
    <property type="project" value="InterPro"/>
</dbReference>
<sequence>MNPPAAAGARSSGRAPEADLAALRRHVAGDPAAFGELFRAHADRLWSVAFALLQDTEEAADAVQEAMLSAHRRAADFRGEAAVGTWLHRIVTNAALDRLRRRAVRPTVPMPSAPDGAPYEPADARDAIAEHDTRMDIGAALGMLPVTLRTPVVLVDVEGRSVAEVAELLDIPVGTVKSRCARGRTRLAVLLGHLAPERARRPVAGNQPASPSVCDEGRYDTSAGGPDEPVDRLVDDRPVEQAGSDRADADGTDPTGTTTRGAAAEPAEMPGAAGVPGPADRTGTTAGRLTRRRR</sequence>
<dbReference type="InterPro" id="IPR013325">
    <property type="entry name" value="RNA_pol_sigma_r2"/>
</dbReference>
<dbReference type="SUPFAM" id="SSF88659">
    <property type="entry name" value="Sigma3 and sigma4 domains of RNA polymerase sigma factors"/>
    <property type="match status" value="1"/>
</dbReference>
<dbReference type="InterPro" id="IPR007627">
    <property type="entry name" value="RNA_pol_sigma70_r2"/>
</dbReference>
<evidence type="ECO:0000313" key="10">
    <source>
        <dbReference type="Proteomes" id="UP000179769"/>
    </source>
</evidence>
<dbReference type="GO" id="GO:0016987">
    <property type="term" value="F:sigma factor activity"/>
    <property type="evidence" value="ECO:0007669"/>
    <property type="project" value="UniProtKB-KW"/>
</dbReference>
<comment type="caution">
    <text evidence="9">The sequence shown here is derived from an EMBL/GenBank/DDBJ whole genome shotgun (WGS) entry which is preliminary data.</text>
</comment>
<protein>
    <submittedName>
        <fullName evidence="9">RNA polymerase sigma factor SigM</fullName>
    </submittedName>
</protein>
<dbReference type="RefSeq" id="WP_071065004.1">
    <property type="nucleotide sequence ID" value="NZ_MAXA01000224.1"/>
</dbReference>
<dbReference type="EMBL" id="MAXA01000224">
    <property type="protein sequence ID" value="OHV27263.1"/>
    <property type="molecule type" value="Genomic_DNA"/>
</dbReference>
<evidence type="ECO:0000256" key="5">
    <source>
        <dbReference type="ARBA" id="ARBA00023163"/>
    </source>
</evidence>
<name>A0A1S1PX52_9ACTN</name>
<dbReference type="Gene3D" id="1.10.1740.10">
    <property type="match status" value="1"/>
</dbReference>
<dbReference type="InterPro" id="IPR036388">
    <property type="entry name" value="WH-like_DNA-bd_sf"/>
</dbReference>
<keyword evidence="2" id="KW-0805">Transcription regulation</keyword>
<dbReference type="GO" id="GO:0003677">
    <property type="term" value="F:DNA binding"/>
    <property type="evidence" value="ECO:0007669"/>
    <property type="project" value="UniProtKB-KW"/>
</dbReference>
<evidence type="ECO:0000256" key="4">
    <source>
        <dbReference type="ARBA" id="ARBA00023125"/>
    </source>
</evidence>
<keyword evidence="3" id="KW-0731">Sigma factor</keyword>
<feature type="domain" description="RNA polymerase sigma factor 70 region 4 type 2" evidence="8">
    <location>
        <begin position="135"/>
        <end position="187"/>
    </location>
</feature>
<keyword evidence="10" id="KW-1185">Reference proteome</keyword>
<dbReference type="PANTHER" id="PTHR43133:SF50">
    <property type="entry name" value="ECF RNA POLYMERASE SIGMA FACTOR SIGM"/>
    <property type="match status" value="1"/>
</dbReference>
<dbReference type="CDD" id="cd06171">
    <property type="entry name" value="Sigma70_r4"/>
    <property type="match status" value="1"/>
</dbReference>
<dbReference type="OrthoDB" id="9780326at2"/>
<dbReference type="SUPFAM" id="SSF88946">
    <property type="entry name" value="Sigma2 domain of RNA polymerase sigma factors"/>
    <property type="match status" value="1"/>
</dbReference>
<dbReference type="Pfam" id="PF08281">
    <property type="entry name" value="Sigma70_r4_2"/>
    <property type="match status" value="1"/>
</dbReference>
<dbReference type="AlphaFoldDB" id="A0A1S1PX52"/>
<evidence type="ECO:0000256" key="3">
    <source>
        <dbReference type="ARBA" id="ARBA00023082"/>
    </source>
</evidence>